<keyword evidence="5 6" id="KW-0472">Membrane</keyword>
<dbReference type="RefSeq" id="WP_149815689.1">
    <property type="nucleotide sequence ID" value="NZ_VUOA01000007.1"/>
</dbReference>
<feature type="transmembrane region" description="Helical" evidence="6">
    <location>
        <begin position="123"/>
        <end position="140"/>
    </location>
</feature>
<keyword evidence="4 6" id="KW-1133">Transmembrane helix</keyword>
<dbReference type="Gene3D" id="1.10.357.140">
    <property type="entry name" value="UbiA prenyltransferase"/>
    <property type="match status" value="1"/>
</dbReference>
<evidence type="ECO:0000256" key="2">
    <source>
        <dbReference type="ARBA" id="ARBA00022475"/>
    </source>
</evidence>
<feature type="transmembrane region" description="Helical" evidence="6">
    <location>
        <begin position="174"/>
        <end position="194"/>
    </location>
</feature>
<sequence length="306" mass="32942">MTPDLSTAALARPRAGSPLRVWLKQLRVHQYAKNALIAVPLVTAQEFTLAAGALAALAFVAFSLCASAVYVINDLVDLEADRAHPTKRDRPLASGALPLAHGFVAVPVLLLAASFLALAVSPAFLGLLAGYLAVNLVYSLHLKRQMLVDVVTLALLYAARVLAGAIAVDVEVSKWLLAFSLLIFTSLALVKRYVELATRLDRSLPEPENRDYRTGDLPVIAALAAASGFNAVTIFALYVSSDGVAERYARPDLLWLICPALIYWLARVLMLAHRRRLDDDPILFALKDPVSWGLGIGSLILVLSAA</sequence>
<evidence type="ECO:0000256" key="5">
    <source>
        <dbReference type="ARBA" id="ARBA00023136"/>
    </source>
</evidence>
<evidence type="ECO:0000256" key="1">
    <source>
        <dbReference type="ARBA" id="ARBA00004141"/>
    </source>
</evidence>
<feature type="transmembrane region" description="Helical" evidence="6">
    <location>
        <begin position="253"/>
        <end position="272"/>
    </location>
</feature>
<feature type="transmembrane region" description="Helical" evidence="6">
    <location>
        <begin position="284"/>
        <end position="305"/>
    </location>
</feature>
<dbReference type="InterPro" id="IPR044878">
    <property type="entry name" value="UbiA_sf"/>
</dbReference>
<feature type="transmembrane region" description="Helical" evidence="6">
    <location>
        <begin position="49"/>
        <end position="72"/>
    </location>
</feature>
<organism evidence="7 8">
    <name type="scientific">Salinarimonas soli</name>
    <dbReference type="NCBI Taxonomy" id="1638099"/>
    <lineage>
        <taxon>Bacteria</taxon>
        <taxon>Pseudomonadati</taxon>
        <taxon>Pseudomonadota</taxon>
        <taxon>Alphaproteobacteria</taxon>
        <taxon>Hyphomicrobiales</taxon>
        <taxon>Salinarimonadaceae</taxon>
        <taxon>Salinarimonas</taxon>
    </lineage>
</organism>
<keyword evidence="2" id="KW-1003">Cell membrane</keyword>
<reference evidence="7 8" key="1">
    <citation type="submission" date="2019-09" db="EMBL/GenBank/DDBJ databases">
        <title>Salinarimonas rosea gen. nov., sp. nov., a new member of the a-2 subgroup of the Proteobacteria.</title>
        <authorList>
            <person name="Liu J."/>
        </authorList>
    </citation>
    <scope>NUCLEOTIDE SEQUENCE [LARGE SCALE GENOMIC DNA]</scope>
    <source>
        <strain evidence="7 8">BN140002</strain>
    </source>
</reference>
<accession>A0A5B2VS85</accession>
<feature type="transmembrane region" description="Helical" evidence="6">
    <location>
        <begin position="92"/>
        <end position="117"/>
    </location>
</feature>
<dbReference type="GO" id="GO:0005886">
    <property type="term" value="C:plasma membrane"/>
    <property type="evidence" value="ECO:0007669"/>
    <property type="project" value="TreeGrafter"/>
</dbReference>
<dbReference type="PANTHER" id="PTHR11048">
    <property type="entry name" value="PRENYLTRANSFERASES"/>
    <property type="match status" value="1"/>
</dbReference>
<dbReference type="Proteomes" id="UP000323142">
    <property type="component" value="Unassembled WGS sequence"/>
</dbReference>
<protein>
    <submittedName>
        <fullName evidence="7">UbiA family prenyltransferase</fullName>
    </submittedName>
</protein>
<proteinExistence type="predicted"/>
<keyword evidence="3 6" id="KW-0812">Transmembrane</keyword>
<dbReference type="OrthoDB" id="9803632at2"/>
<feature type="transmembrane region" description="Helical" evidence="6">
    <location>
        <begin position="147"/>
        <end position="168"/>
    </location>
</feature>
<evidence type="ECO:0000256" key="6">
    <source>
        <dbReference type="SAM" id="Phobius"/>
    </source>
</evidence>
<comment type="subcellular location">
    <subcellularLocation>
        <location evidence="1">Membrane</location>
        <topology evidence="1">Multi-pass membrane protein</topology>
    </subcellularLocation>
</comment>
<dbReference type="CDD" id="cd13963">
    <property type="entry name" value="PT_UbiA_2"/>
    <property type="match status" value="1"/>
</dbReference>
<reference evidence="7 8" key="2">
    <citation type="submission" date="2019-09" db="EMBL/GenBank/DDBJ databases">
        <authorList>
            <person name="Jin C."/>
        </authorList>
    </citation>
    <scope>NUCLEOTIDE SEQUENCE [LARGE SCALE GENOMIC DNA]</scope>
    <source>
        <strain evidence="7 8">BN140002</strain>
    </source>
</reference>
<comment type="caution">
    <text evidence="7">The sequence shown here is derived from an EMBL/GenBank/DDBJ whole genome shotgun (WGS) entry which is preliminary data.</text>
</comment>
<dbReference type="GO" id="GO:0016765">
    <property type="term" value="F:transferase activity, transferring alkyl or aryl (other than methyl) groups"/>
    <property type="evidence" value="ECO:0007669"/>
    <property type="project" value="InterPro"/>
</dbReference>
<feature type="transmembrane region" description="Helical" evidence="6">
    <location>
        <begin position="215"/>
        <end position="241"/>
    </location>
</feature>
<dbReference type="InterPro" id="IPR039653">
    <property type="entry name" value="Prenyltransferase"/>
</dbReference>
<dbReference type="AlphaFoldDB" id="A0A5B2VS85"/>
<dbReference type="InterPro" id="IPR000537">
    <property type="entry name" value="UbiA_prenyltransferase"/>
</dbReference>
<evidence type="ECO:0000313" key="8">
    <source>
        <dbReference type="Proteomes" id="UP000323142"/>
    </source>
</evidence>
<dbReference type="NCBIfam" id="NF006088">
    <property type="entry name" value="PRK08238.1"/>
    <property type="match status" value="1"/>
</dbReference>
<gene>
    <name evidence="7" type="ORF">F0L46_03710</name>
</gene>
<keyword evidence="8" id="KW-1185">Reference proteome</keyword>
<dbReference type="GO" id="GO:0009247">
    <property type="term" value="P:glycolipid biosynthetic process"/>
    <property type="evidence" value="ECO:0007669"/>
    <property type="project" value="TreeGrafter"/>
</dbReference>
<dbReference type="EMBL" id="VUOA01000007">
    <property type="protein sequence ID" value="KAA2242081.1"/>
    <property type="molecule type" value="Genomic_DNA"/>
</dbReference>
<dbReference type="Pfam" id="PF01040">
    <property type="entry name" value="UbiA"/>
    <property type="match status" value="1"/>
</dbReference>
<evidence type="ECO:0000256" key="3">
    <source>
        <dbReference type="ARBA" id="ARBA00022692"/>
    </source>
</evidence>
<name>A0A5B2VS85_9HYPH</name>
<dbReference type="PANTHER" id="PTHR11048:SF5">
    <property type="entry name" value="DECAPRENYL-PHOSPHATE PHOSPHORIBOSYLTRANSFERASE"/>
    <property type="match status" value="1"/>
</dbReference>
<evidence type="ECO:0000256" key="4">
    <source>
        <dbReference type="ARBA" id="ARBA00022989"/>
    </source>
</evidence>
<keyword evidence="7" id="KW-0808">Transferase</keyword>
<evidence type="ECO:0000313" key="7">
    <source>
        <dbReference type="EMBL" id="KAA2242081.1"/>
    </source>
</evidence>